<proteinExistence type="predicted"/>
<organism evidence="2 3">
    <name type="scientific">Panicum virgatum</name>
    <name type="common">Blackwell switchgrass</name>
    <dbReference type="NCBI Taxonomy" id="38727"/>
    <lineage>
        <taxon>Eukaryota</taxon>
        <taxon>Viridiplantae</taxon>
        <taxon>Streptophyta</taxon>
        <taxon>Embryophyta</taxon>
        <taxon>Tracheophyta</taxon>
        <taxon>Spermatophyta</taxon>
        <taxon>Magnoliopsida</taxon>
        <taxon>Liliopsida</taxon>
        <taxon>Poales</taxon>
        <taxon>Poaceae</taxon>
        <taxon>PACMAD clade</taxon>
        <taxon>Panicoideae</taxon>
        <taxon>Panicodae</taxon>
        <taxon>Paniceae</taxon>
        <taxon>Panicinae</taxon>
        <taxon>Panicum</taxon>
        <taxon>Panicum sect. Hiantes</taxon>
    </lineage>
</organism>
<keyword evidence="3" id="KW-1185">Reference proteome</keyword>
<protein>
    <submittedName>
        <fullName evidence="2">Uncharacterized protein</fullName>
    </submittedName>
</protein>
<dbReference type="Proteomes" id="UP000823388">
    <property type="component" value="Chromosome 3N"/>
</dbReference>
<reference evidence="2" key="1">
    <citation type="submission" date="2020-05" db="EMBL/GenBank/DDBJ databases">
        <title>WGS assembly of Panicum virgatum.</title>
        <authorList>
            <person name="Lovell J.T."/>
            <person name="Jenkins J."/>
            <person name="Shu S."/>
            <person name="Juenger T.E."/>
            <person name="Schmutz J."/>
        </authorList>
    </citation>
    <scope>NUCLEOTIDE SEQUENCE</scope>
    <source>
        <strain evidence="2">AP13</strain>
    </source>
</reference>
<comment type="caution">
    <text evidence="2">The sequence shown here is derived from an EMBL/GenBank/DDBJ whole genome shotgun (WGS) entry which is preliminary data.</text>
</comment>
<feature type="region of interest" description="Disordered" evidence="1">
    <location>
        <begin position="1"/>
        <end position="108"/>
    </location>
</feature>
<evidence type="ECO:0000313" key="3">
    <source>
        <dbReference type="Proteomes" id="UP000823388"/>
    </source>
</evidence>
<feature type="compositionally biased region" description="Low complexity" evidence="1">
    <location>
        <begin position="38"/>
        <end position="50"/>
    </location>
</feature>
<dbReference type="EMBL" id="CM029042">
    <property type="protein sequence ID" value="KAG2618941.1"/>
    <property type="molecule type" value="Genomic_DNA"/>
</dbReference>
<sequence>MPPTPGKGRGNEWVGLWEAARHQPPRSGGWPGSGMADAWPAWGTAAGTTPRYRRGGPRPRVPGGGDRTIRGPPVGECGFPPCGAQGQRGATAANGGSEGRLLRGARRGGWGINCLPTDRVPRRSGTRVRRRRPVVFRVAW</sequence>
<dbReference type="AlphaFoldDB" id="A0A8T0U467"/>
<accession>A0A8T0U467</accession>
<evidence type="ECO:0000313" key="2">
    <source>
        <dbReference type="EMBL" id="KAG2618941.1"/>
    </source>
</evidence>
<name>A0A8T0U467_PANVG</name>
<evidence type="ECO:0000256" key="1">
    <source>
        <dbReference type="SAM" id="MobiDB-lite"/>
    </source>
</evidence>
<gene>
    <name evidence="2" type="ORF">PVAP13_3NG140703</name>
</gene>